<dbReference type="InterPro" id="IPR014001">
    <property type="entry name" value="Helicase_ATP-bd"/>
</dbReference>
<dbReference type="Pfam" id="PF00176">
    <property type="entry name" value="SNF2-rel_dom"/>
    <property type="match status" value="1"/>
</dbReference>
<dbReference type="InterPro" id="IPR038718">
    <property type="entry name" value="SNF2-like_sf"/>
</dbReference>
<dbReference type="Gene3D" id="3.40.50.300">
    <property type="entry name" value="P-loop containing nucleotide triphosphate hydrolases"/>
    <property type="match status" value="1"/>
</dbReference>
<reference evidence="5 6" key="1">
    <citation type="submission" date="2015-07" db="EMBL/GenBank/DDBJ databases">
        <title>High-quality genome of monoxenous trypanosomatid Leptomonas pyrrhocoris.</title>
        <authorList>
            <person name="Flegontov P."/>
            <person name="Butenko A."/>
            <person name="Firsov S."/>
            <person name="Vlcek C."/>
            <person name="Logacheva M.D."/>
            <person name="Field M."/>
            <person name="Filatov D."/>
            <person name="Flegontova O."/>
            <person name="Gerasimov E."/>
            <person name="Jackson A.P."/>
            <person name="Kelly S."/>
            <person name="Opperdoes F."/>
            <person name="O'Reilly A."/>
            <person name="Votypka J."/>
            <person name="Yurchenko V."/>
            <person name="Lukes J."/>
        </authorList>
    </citation>
    <scope>NUCLEOTIDE SEQUENCE [LARGE SCALE GENOMIC DNA]</scope>
    <source>
        <strain evidence="5">H10</strain>
    </source>
</reference>
<dbReference type="PANTHER" id="PTHR45629:SF7">
    <property type="entry name" value="DNA EXCISION REPAIR PROTEIN ERCC-6-RELATED"/>
    <property type="match status" value="1"/>
</dbReference>
<dbReference type="OMA" id="NSFDDMW"/>
<dbReference type="PROSITE" id="PS51194">
    <property type="entry name" value="HELICASE_CTER"/>
    <property type="match status" value="1"/>
</dbReference>
<dbReference type="InterPro" id="IPR050496">
    <property type="entry name" value="SNF2_RAD54_helicase_repair"/>
</dbReference>
<evidence type="ECO:0000256" key="2">
    <source>
        <dbReference type="SAM" id="MobiDB-lite"/>
    </source>
</evidence>
<comment type="caution">
    <text evidence="5">The sequence shown here is derived from an EMBL/GenBank/DDBJ whole genome shotgun (WGS) entry which is preliminary data.</text>
</comment>
<dbReference type="Gene3D" id="3.40.50.10810">
    <property type="entry name" value="Tandem AAA-ATPase domain"/>
    <property type="match status" value="1"/>
</dbReference>
<sequence>MEHDDVLEDLLSWTGDRSVSAAKRTPQRPSLQASCVNTAPSAASKTAFTNKRQTHDSDDDGGGRDGTSTGHAGSHDEAGNQEKARCAPQADSPFSTSTATTLRKEMLQLPDSVQSRLLPHQREGVQWLYARHCKSRACLLADEMGLGKTVQVAAFLGELYRRKSIKTTILIVPPTLVPMWAAALSDWDGADGREMGSLVEIIHNDQRKKRQARWRKLAYGMPCVLLTTYGVLRQDAALMSATLVDYVVLDEAHLIRDARTCAFKSALTLSARHKVALTGTPLMNSFDDMWSVFQFLDGSILPSSRAGFSAISAMLLRGNEKDASRGQREAAAVELHKLRAAIRPFMLRREKKDFANAVASAKEDVVVWVRMSDVQRQQYEAFLESKEVATATPSPPLPGSADVDDVGTNPLLLLTMLSQICNHPWLNLVDAAFTAAVAQPYAAPLMEMGDVFAGSKLWVTLQLLVRCIRQCRKSLVFSHSKRVLRLLGCLLTDWGVTHLQVDSDTPSEHRFAAVQRFNDDPSVWVCLLTRRVGGIGLTFTAATAVVLLDPSWNPSADAQAVDRVHRIGQTGDVVVYRLVTCGTVEEKVYRNQVFKRMAALQSVRAGVPNNGDDEEEVLCDADGADQGDEAVATTTPLSSPTEPLRQQHQASSELYRYFTRLQLRSMLAMDDIDRSSTAEQLEALHPHRVDDDLRRELRRIDGVCDVSDNSCVLMARVDATAAAEEEEEADGLPASASILQTESMQEVDVETSVSPRARCRSESLPTTVCATAVAEGHRLCSPTSLAGQQPLRRRQRVDTAANAEAVCSAYSGACCGKDDVSDAVSGDAEEIQMDLCGIPERTRRDSVHACSQRPSSSVGTPPPSSATPTGCFATSSHVLHVTDLESSCCPPERLTATTVVAAEGGGGGAQVASLDENERASSCVEWEELAAKSTGRAPSLEMRLNRGTSLEAMSRTPHSLLLSGLDAREEVSGAEEASLSGDVRELPLRAGMEENGEEAEEGSVSSAEFASCRSSF</sequence>
<dbReference type="InterPro" id="IPR049730">
    <property type="entry name" value="SNF2/RAD54-like_C"/>
</dbReference>
<dbReference type="EMBL" id="LGTL01000033">
    <property type="protein sequence ID" value="KPA73668.1"/>
    <property type="molecule type" value="Genomic_DNA"/>
</dbReference>
<feature type="region of interest" description="Disordered" evidence="2">
    <location>
        <begin position="974"/>
        <end position="1016"/>
    </location>
</feature>
<organism evidence="5 6">
    <name type="scientific">Leptomonas pyrrhocoris</name>
    <name type="common">Firebug parasite</name>
    <dbReference type="NCBI Taxonomy" id="157538"/>
    <lineage>
        <taxon>Eukaryota</taxon>
        <taxon>Discoba</taxon>
        <taxon>Euglenozoa</taxon>
        <taxon>Kinetoplastea</taxon>
        <taxon>Metakinetoplastina</taxon>
        <taxon>Trypanosomatida</taxon>
        <taxon>Trypanosomatidae</taxon>
        <taxon>Leishmaniinae</taxon>
        <taxon>Leptomonas</taxon>
    </lineage>
</organism>
<dbReference type="GeneID" id="26909888"/>
<evidence type="ECO:0000313" key="6">
    <source>
        <dbReference type="Proteomes" id="UP000037923"/>
    </source>
</evidence>
<dbReference type="AlphaFoldDB" id="A0A0N0DQR7"/>
<evidence type="ECO:0000313" key="5">
    <source>
        <dbReference type="EMBL" id="KPA73668.1"/>
    </source>
</evidence>
<dbReference type="InterPro" id="IPR001650">
    <property type="entry name" value="Helicase_C-like"/>
</dbReference>
<feature type="compositionally biased region" description="Polar residues" evidence="2">
    <location>
        <begin position="27"/>
        <end position="51"/>
    </location>
</feature>
<protein>
    <submittedName>
        <fullName evidence="5">Putative DNA excision/repair protein SNF2</fullName>
    </submittedName>
</protein>
<dbReference type="VEuPathDB" id="TriTrypDB:LpyrH10_33_0130"/>
<keyword evidence="6" id="KW-1185">Reference proteome</keyword>
<dbReference type="GO" id="GO:0015616">
    <property type="term" value="F:DNA translocase activity"/>
    <property type="evidence" value="ECO:0007669"/>
    <property type="project" value="TreeGrafter"/>
</dbReference>
<dbReference type="PROSITE" id="PS51192">
    <property type="entry name" value="HELICASE_ATP_BIND_1"/>
    <property type="match status" value="1"/>
</dbReference>
<dbReference type="RefSeq" id="XP_015652107.1">
    <property type="nucleotide sequence ID" value="XM_015809171.1"/>
</dbReference>
<keyword evidence="1" id="KW-0378">Hydrolase</keyword>
<dbReference type="SMART" id="SM00487">
    <property type="entry name" value="DEXDc"/>
    <property type="match status" value="1"/>
</dbReference>
<evidence type="ECO:0000259" key="3">
    <source>
        <dbReference type="PROSITE" id="PS51192"/>
    </source>
</evidence>
<dbReference type="SMART" id="SM00490">
    <property type="entry name" value="HELICc"/>
    <property type="match status" value="1"/>
</dbReference>
<dbReference type="SUPFAM" id="SSF52540">
    <property type="entry name" value="P-loop containing nucleoside triphosphate hydrolases"/>
    <property type="match status" value="2"/>
</dbReference>
<feature type="compositionally biased region" description="Low complexity" evidence="2">
    <location>
        <begin position="1002"/>
        <end position="1016"/>
    </location>
</feature>
<evidence type="ECO:0000259" key="4">
    <source>
        <dbReference type="PROSITE" id="PS51194"/>
    </source>
</evidence>
<proteinExistence type="predicted"/>
<evidence type="ECO:0000256" key="1">
    <source>
        <dbReference type="ARBA" id="ARBA00022801"/>
    </source>
</evidence>
<dbReference type="InterPro" id="IPR027417">
    <property type="entry name" value="P-loop_NTPase"/>
</dbReference>
<dbReference type="GO" id="GO:0016787">
    <property type="term" value="F:hydrolase activity"/>
    <property type="evidence" value="ECO:0007669"/>
    <property type="project" value="UniProtKB-KW"/>
</dbReference>
<dbReference type="CDD" id="cd18793">
    <property type="entry name" value="SF2_C_SNF"/>
    <property type="match status" value="1"/>
</dbReference>
<feature type="region of interest" description="Disordered" evidence="2">
    <location>
        <begin position="847"/>
        <end position="868"/>
    </location>
</feature>
<dbReference type="Proteomes" id="UP000037923">
    <property type="component" value="Unassembled WGS sequence"/>
</dbReference>
<dbReference type="Pfam" id="PF00271">
    <property type="entry name" value="Helicase_C"/>
    <property type="match status" value="1"/>
</dbReference>
<feature type="compositionally biased region" description="Low complexity" evidence="2">
    <location>
        <begin position="633"/>
        <end position="644"/>
    </location>
</feature>
<dbReference type="InterPro" id="IPR000330">
    <property type="entry name" value="SNF2_N"/>
</dbReference>
<gene>
    <name evidence="5" type="ORF">ABB37_09605</name>
</gene>
<dbReference type="OrthoDB" id="413460at2759"/>
<feature type="region of interest" description="Disordered" evidence="2">
    <location>
        <begin position="1"/>
        <end position="97"/>
    </location>
</feature>
<feature type="region of interest" description="Disordered" evidence="2">
    <location>
        <begin position="627"/>
        <end position="649"/>
    </location>
</feature>
<accession>A0A0N0DQR7</accession>
<dbReference type="GO" id="GO:0005524">
    <property type="term" value="F:ATP binding"/>
    <property type="evidence" value="ECO:0007669"/>
    <property type="project" value="InterPro"/>
</dbReference>
<feature type="domain" description="Helicase C-terminal" evidence="4">
    <location>
        <begin position="463"/>
        <end position="615"/>
    </location>
</feature>
<feature type="domain" description="Helicase ATP-binding" evidence="3">
    <location>
        <begin position="129"/>
        <end position="299"/>
    </location>
</feature>
<feature type="compositionally biased region" description="Basic and acidic residues" evidence="2">
    <location>
        <begin position="73"/>
        <end position="85"/>
    </location>
</feature>
<dbReference type="PANTHER" id="PTHR45629">
    <property type="entry name" value="SNF2/RAD54 FAMILY MEMBER"/>
    <property type="match status" value="1"/>
</dbReference>
<name>A0A0N0DQR7_LEPPY</name>